<evidence type="ECO:0000259" key="10">
    <source>
        <dbReference type="Pfam" id="PF17886"/>
    </source>
</evidence>
<keyword evidence="3" id="KW-0067">ATP-binding</keyword>
<dbReference type="GO" id="GO:0005524">
    <property type="term" value="F:ATP binding"/>
    <property type="evidence" value="ECO:0007669"/>
    <property type="project" value="UniProtKB-KW"/>
</dbReference>
<organism evidence="11">
    <name type="scientific">Caldilineaceae bacterium SB0661_bin_32</name>
    <dbReference type="NCBI Taxonomy" id="2605255"/>
    <lineage>
        <taxon>Bacteria</taxon>
        <taxon>Bacillati</taxon>
        <taxon>Chloroflexota</taxon>
        <taxon>Caldilineae</taxon>
        <taxon>Caldilineales</taxon>
        <taxon>Caldilineaceae</taxon>
    </lineage>
</organism>
<dbReference type="InterPro" id="IPR008978">
    <property type="entry name" value="HSP20-like_chaperone"/>
</dbReference>
<comment type="function">
    <text evidence="7">Anion-transporting ATPase. Catalyzes the extrusion of arsenite.</text>
</comment>
<dbReference type="Pfam" id="PF17886">
    <property type="entry name" value="ArsA_HSP20"/>
    <property type="match status" value="1"/>
</dbReference>
<evidence type="ECO:0000313" key="11">
    <source>
        <dbReference type="EMBL" id="MYC96560.1"/>
    </source>
</evidence>
<protein>
    <recommendedName>
        <fullName evidence="8">arsenite-transporting ATPase</fullName>
        <ecNumber evidence="8">7.3.2.7</ecNumber>
    </recommendedName>
</protein>
<keyword evidence="2" id="KW-0547">Nucleotide-binding</keyword>
<name>A0A6B1D935_9CHLR</name>
<accession>A0A6B1D935</accession>
<evidence type="ECO:0000256" key="5">
    <source>
        <dbReference type="ARBA" id="ARBA00022967"/>
    </source>
</evidence>
<evidence type="ECO:0000256" key="6">
    <source>
        <dbReference type="ARBA" id="ARBA00052296"/>
    </source>
</evidence>
<evidence type="ECO:0000256" key="3">
    <source>
        <dbReference type="ARBA" id="ARBA00022840"/>
    </source>
</evidence>
<comment type="catalytic activity">
    <reaction evidence="6">
        <text>arsenite(in) + ATP + H2O = arsenite(out) + ADP + phosphate + H(+)</text>
        <dbReference type="Rhea" id="RHEA:11348"/>
        <dbReference type="ChEBI" id="CHEBI:15377"/>
        <dbReference type="ChEBI" id="CHEBI:15378"/>
        <dbReference type="ChEBI" id="CHEBI:29242"/>
        <dbReference type="ChEBI" id="CHEBI:30616"/>
        <dbReference type="ChEBI" id="CHEBI:43474"/>
        <dbReference type="ChEBI" id="CHEBI:456216"/>
        <dbReference type="EC" id="7.3.2.7"/>
    </reaction>
</comment>
<sequence length="424" mass="47915">MRILLYTGKGGVGKTSVSAACALRCAELGYRTVVLSTDSAHSLGDSFDTRIGSELVELAPNLWGQEIDLLHQMDKYWGRVQEYLNVLFSWRGMDSLVAEETSVLPGMEELASLMHITHLADSGAYDTIIIDAAPTGSTLQLLSFPDIARWYIEKIMPFERRTLQIARPIVSRMSDIPLPDDDLFESVEDLVNVLERTSLLLSDSSVSSMRLVINPEKMVIKEAQRAYAYLNLYGYAVDSVVCNRVFPQELQDAYFSSWIEAQQRNLAFVEEAFQPLPISRIPFFEEEVLGQKMLQRMAATLFGDEMERGGKGDPTRLYYEGEPQKIFARNGHYILSIALPLVTKEEVNLHRSVVDELIVRIGNWKRNIALPIGLARLKIDGANYEGDRLNILFCKQEGDSDYEFDSLQRSPWEQLKARLQGEGV</sequence>
<feature type="domain" description="ArsA HSP20-like" evidence="10">
    <location>
        <begin position="330"/>
        <end position="393"/>
    </location>
</feature>
<dbReference type="EC" id="7.3.2.7" evidence="8"/>
<evidence type="ECO:0000256" key="4">
    <source>
        <dbReference type="ARBA" id="ARBA00022849"/>
    </source>
</evidence>
<dbReference type="GO" id="GO:0016887">
    <property type="term" value="F:ATP hydrolysis activity"/>
    <property type="evidence" value="ECO:0007669"/>
    <property type="project" value="InterPro"/>
</dbReference>
<feature type="domain" description="ArsA/GET3 Anion-transporting ATPase-like" evidence="9">
    <location>
        <begin position="1"/>
        <end position="302"/>
    </location>
</feature>
<proteinExistence type="inferred from homology"/>
<comment type="similarity">
    <text evidence="1">Belongs to the arsA ATPase family.</text>
</comment>
<dbReference type="InterPro" id="IPR027417">
    <property type="entry name" value="P-loop_NTPase"/>
</dbReference>
<dbReference type="InterPro" id="IPR025723">
    <property type="entry name" value="ArsA/GET3_ATPase-like"/>
</dbReference>
<dbReference type="InterPro" id="IPR040612">
    <property type="entry name" value="ArsA_HSP20-like"/>
</dbReference>
<keyword evidence="4" id="KW-0059">Arsenical resistance</keyword>
<dbReference type="PANTHER" id="PTHR10803:SF3">
    <property type="entry name" value="ATPASE GET3"/>
    <property type="match status" value="1"/>
</dbReference>
<evidence type="ECO:0000256" key="8">
    <source>
        <dbReference type="ARBA" id="ARBA00066752"/>
    </source>
</evidence>
<dbReference type="NCBIfam" id="TIGR00345">
    <property type="entry name" value="GET3_arsA_TRC40"/>
    <property type="match status" value="1"/>
</dbReference>
<dbReference type="SUPFAM" id="SSF52540">
    <property type="entry name" value="P-loop containing nucleoside triphosphate hydrolases"/>
    <property type="match status" value="1"/>
</dbReference>
<dbReference type="GO" id="GO:0015446">
    <property type="term" value="F:ATPase-coupled arsenite transmembrane transporter activity"/>
    <property type="evidence" value="ECO:0007669"/>
    <property type="project" value="UniProtKB-EC"/>
</dbReference>
<gene>
    <name evidence="11" type="ORF">F4X14_16470</name>
</gene>
<dbReference type="InterPro" id="IPR016300">
    <property type="entry name" value="ATPase_ArsA/GET3"/>
</dbReference>
<dbReference type="AlphaFoldDB" id="A0A6B1D935"/>
<evidence type="ECO:0000256" key="1">
    <source>
        <dbReference type="ARBA" id="ARBA00011040"/>
    </source>
</evidence>
<dbReference type="FunFam" id="3.40.50.300:FF:001801">
    <property type="entry name" value="Putative arsenical pump-driving ATPase"/>
    <property type="match status" value="1"/>
</dbReference>
<dbReference type="CDD" id="cd02035">
    <property type="entry name" value="ArsA"/>
    <property type="match status" value="1"/>
</dbReference>
<evidence type="ECO:0000256" key="2">
    <source>
        <dbReference type="ARBA" id="ARBA00022741"/>
    </source>
</evidence>
<dbReference type="Pfam" id="PF02374">
    <property type="entry name" value="ArsA_ATPase"/>
    <property type="match status" value="1"/>
</dbReference>
<evidence type="ECO:0000259" key="9">
    <source>
        <dbReference type="Pfam" id="PF02374"/>
    </source>
</evidence>
<dbReference type="PANTHER" id="PTHR10803">
    <property type="entry name" value="ARSENICAL PUMP-DRIVING ATPASE ARSENITE-TRANSLOCATING ATPASE"/>
    <property type="match status" value="1"/>
</dbReference>
<dbReference type="Gene3D" id="3.40.50.300">
    <property type="entry name" value="P-loop containing nucleotide triphosphate hydrolases"/>
    <property type="match status" value="1"/>
</dbReference>
<reference evidence="11" key="1">
    <citation type="submission" date="2019-09" db="EMBL/GenBank/DDBJ databases">
        <title>Characterisation of the sponge microbiome using genome-centric metagenomics.</title>
        <authorList>
            <person name="Engelberts J.P."/>
            <person name="Robbins S.J."/>
            <person name="De Goeij J.M."/>
            <person name="Aranda M."/>
            <person name="Bell S.C."/>
            <person name="Webster N.S."/>
        </authorList>
    </citation>
    <scope>NUCLEOTIDE SEQUENCE</scope>
    <source>
        <strain evidence="11">SB0661_bin_32</strain>
    </source>
</reference>
<keyword evidence="5" id="KW-1278">Translocase</keyword>
<dbReference type="Gene3D" id="2.60.40.790">
    <property type="match status" value="1"/>
</dbReference>
<dbReference type="EMBL" id="VXMH01000089">
    <property type="protein sequence ID" value="MYC96560.1"/>
    <property type="molecule type" value="Genomic_DNA"/>
</dbReference>
<comment type="caution">
    <text evidence="11">The sequence shown here is derived from an EMBL/GenBank/DDBJ whole genome shotgun (WGS) entry which is preliminary data.</text>
</comment>
<evidence type="ECO:0000256" key="7">
    <source>
        <dbReference type="ARBA" id="ARBA00059736"/>
    </source>
</evidence>